<gene>
    <name evidence="2" type="ORF">CK203_100790</name>
</gene>
<feature type="region of interest" description="Disordered" evidence="1">
    <location>
        <begin position="1"/>
        <end position="44"/>
    </location>
</feature>
<feature type="compositionally biased region" description="Acidic residues" evidence="1">
    <location>
        <begin position="12"/>
        <end position="36"/>
    </location>
</feature>
<comment type="caution">
    <text evidence="2">The sequence shown here is derived from an EMBL/GenBank/DDBJ whole genome shotgun (WGS) entry which is preliminary data.</text>
</comment>
<evidence type="ECO:0000256" key="1">
    <source>
        <dbReference type="SAM" id="MobiDB-lite"/>
    </source>
</evidence>
<name>A0A438CJF4_VITVI</name>
<proteinExistence type="predicted"/>
<accession>A0A438CJF4</accession>
<evidence type="ECO:0000313" key="2">
    <source>
        <dbReference type="EMBL" id="RVW23344.1"/>
    </source>
</evidence>
<reference evidence="2 3" key="1">
    <citation type="journal article" date="2018" name="PLoS Genet.">
        <title>Population sequencing reveals clonal diversity and ancestral inbreeding in the grapevine cultivar Chardonnay.</title>
        <authorList>
            <person name="Roach M.J."/>
            <person name="Johnson D.L."/>
            <person name="Bohlmann J."/>
            <person name="van Vuuren H.J."/>
            <person name="Jones S.J."/>
            <person name="Pretorius I.S."/>
            <person name="Schmidt S.A."/>
            <person name="Borneman A.R."/>
        </authorList>
    </citation>
    <scope>NUCLEOTIDE SEQUENCE [LARGE SCALE GENOMIC DNA]</scope>
    <source>
        <strain evidence="3">cv. Chardonnay</strain>
        <tissue evidence="2">Leaf</tissue>
    </source>
</reference>
<sequence>MAGRTRRGRSEIDEELESEEPLLEASNEPEGDDEEIHGDATSIF</sequence>
<dbReference type="Proteomes" id="UP000288805">
    <property type="component" value="Unassembled WGS sequence"/>
</dbReference>
<dbReference type="EMBL" id="QGNW01002198">
    <property type="protein sequence ID" value="RVW23344.1"/>
    <property type="molecule type" value="Genomic_DNA"/>
</dbReference>
<protein>
    <submittedName>
        <fullName evidence="2">Uncharacterized protein</fullName>
    </submittedName>
</protein>
<dbReference type="AlphaFoldDB" id="A0A438CJF4"/>
<organism evidence="2 3">
    <name type="scientific">Vitis vinifera</name>
    <name type="common">Grape</name>
    <dbReference type="NCBI Taxonomy" id="29760"/>
    <lineage>
        <taxon>Eukaryota</taxon>
        <taxon>Viridiplantae</taxon>
        <taxon>Streptophyta</taxon>
        <taxon>Embryophyta</taxon>
        <taxon>Tracheophyta</taxon>
        <taxon>Spermatophyta</taxon>
        <taxon>Magnoliopsida</taxon>
        <taxon>eudicotyledons</taxon>
        <taxon>Gunneridae</taxon>
        <taxon>Pentapetalae</taxon>
        <taxon>rosids</taxon>
        <taxon>Vitales</taxon>
        <taxon>Vitaceae</taxon>
        <taxon>Viteae</taxon>
        <taxon>Vitis</taxon>
    </lineage>
</organism>
<evidence type="ECO:0000313" key="3">
    <source>
        <dbReference type="Proteomes" id="UP000288805"/>
    </source>
</evidence>